<dbReference type="InterPro" id="IPR002818">
    <property type="entry name" value="DJ-1/PfpI"/>
</dbReference>
<evidence type="ECO:0000259" key="1">
    <source>
        <dbReference type="Pfam" id="PF01965"/>
    </source>
</evidence>
<dbReference type="OrthoDB" id="9800516at2"/>
<name>A0A5C1Q8W8_9SPIO</name>
<evidence type="ECO:0000313" key="3">
    <source>
        <dbReference type="Proteomes" id="UP000323824"/>
    </source>
</evidence>
<dbReference type="PANTHER" id="PTHR48094:SF12">
    <property type="entry name" value="PARKINSON DISEASE PROTEIN 7 HOMOLOG"/>
    <property type="match status" value="1"/>
</dbReference>
<evidence type="ECO:0000313" key="2">
    <source>
        <dbReference type="EMBL" id="QEN03951.1"/>
    </source>
</evidence>
<dbReference type="InterPro" id="IPR029062">
    <property type="entry name" value="Class_I_gatase-like"/>
</dbReference>
<dbReference type="SUPFAM" id="SSF52317">
    <property type="entry name" value="Class I glutamine amidotransferase-like"/>
    <property type="match status" value="1"/>
</dbReference>
<dbReference type="PANTHER" id="PTHR48094">
    <property type="entry name" value="PROTEIN/NUCLEIC ACID DEGLYCASE DJ-1-RELATED"/>
    <property type="match status" value="1"/>
</dbReference>
<dbReference type="GO" id="GO:0005737">
    <property type="term" value="C:cytoplasm"/>
    <property type="evidence" value="ECO:0007669"/>
    <property type="project" value="TreeGrafter"/>
</dbReference>
<accession>A0A5C1Q8W8</accession>
<dbReference type="AlphaFoldDB" id="A0A5C1Q8W8"/>
<feature type="domain" description="DJ-1/PfpI" evidence="1">
    <location>
        <begin position="2"/>
        <end position="164"/>
    </location>
</feature>
<gene>
    <name evidence="2" type="ORF">EW093_04300</name>
</gene>
<dbReference type="InterPro" id="IPR050325">
    <property type="entry name" value="Prot/Nucl_acid_deglycase"/>
</dbReference>
<dbReference type="Pfam" id="PF01965">
    <property type="entry name" value="DJ-1_PfpI"/>
    <property type="match status" value="1"/>
</dbReference>
<protein>
    <submittedName>
        <fullName evidence="2">DJ-1/PfpI family protein</fullName>
    </submittedName>
</protein>
<dbReference type="CDD" id="cd03135">
    <property type="entry name" value="GATase1_DJ-1"/>
    <property type="match status" value="1"/>
</dbReference>
<dbReference type="NCBIfam" id="TIGR01383">
    <property type="entry name" value="not_thiJ"/>
    <property type="match status" value="1"/>
</dbReference>
<dbReference type="RefSeq" id="WP_149567208.1">
    <property type="nucleotide sequence ID" value="NZ_CP035807.1"/>
</dbReference>
<sequence length="186" mass="19805">MKKIGIIISPGFEEIEAITPIDILRRSGLEVITLGIGSTSVKGSHNIVIETDFLIDDYIDVDDVEGIVIPGGMPGATNIVNSTAAIKIVEKTYNKNCLVAAICASPGVVLGSLGLLVNRDFTCYPSFEDRVEGGIFLEQSVVVSDNIITSRGPGTAMEFSLAIVSYLISKEKADIISTALLFPRIS</sequence>
<dbReference type="EMBL" id="CP035807">
    <property type="protein sequence ID" value="QEN03951.1"/>
    <property type="molecule type" value="Genomic_DNA"/>
</dbReference>
<keyword evidence="3" id="KW-1185">Reference proteome</keyword>
<dbReference type="InterPro" id="IPR006287">
    <property type="entry name" value="DJ-1"/>
</dbReference>
<proteinExistence type="predicted"/>
<reference evidence="2 3" key="1">
    <citation type="submission" date="2019-02" db="EMBL/GenBank/DDBJ databases">
        <authorList>
            <person name="Fomenkov A."/>
            <person name="Dubinina G."/>
            <person name="Grabovich M."/>
            <person name="Vincze T."/>
            <person name="Roberts R.J."/>
        </authorList>
    </citation>
    <scope>NUCLEOTIDE SEQUENCE [LARGE SCALE GENOMIC DNA]</scope>
    <source>
        <strain evidence="2 3">P</strain>
    </source>
</reference>
<dbReference type="KEGG" id="sper:EW093_04300"/>
<dbReference type="Gene3D" id="3.40.50.880">
    <property type="match status" value="1"/>
</dbReference>
<dbReference type="Proteomes" id="UP000323824">
    <property type="component" value="Chromosome"/>
</dbReference>
<reference evidence="2 3" key="2">
    <citation type="submission" date="2019-09" db="EMBL/GenBank/DDBJ databases">
        <title>Complete Genome Sequence and Methylome Analysis of free living Spirochaetas.</title>
        <authorList>
            <person name="Leshcheva N."/>
            <person name="Mikheeva N."/>
        </authorList>
    </citation>
    <scope>NUCLEOTIDE SEQUENCE [LARGE SCALE GENOMIC DNA]</scope>
    <source>
        <strain evidence="2 3">P</strain>
    </source>
</reference>
<organism evidence="2 3">
    <name type="scientific">Thiospirochaeta perfilievii</name>
    <dbReference type="NCBI Taxonomy" id="252967"/>
    <lineage>
        <taxon>Bacteria</taxon>
        <taxon>Pseudomonadati</taxon>
        <taxon>Spirochaetota</taxon>
        <taxon>Spirochaetia</taxon>
        <taxon>Spirochaetales</taxon>
        <taxon>Spirochaetaceae</taxon>
        <taxon>Thiospirochaeta</taxon>
    </lineage>
</organism>